<dbReference type="SFLD" id="SFLDS00003">
    <property type="entry name" value="Haloacid_Dehalogenase"/>
    <property type="match status" value="1"/>
</dbReference>
<dbReference type="InterPro" id="IPR051600">
    <property type="entry name" value="Beta-PGM-like"/>
</dbReference>
<keyword evidence="7" id="KW-1185">Reference proteome</keyword>
<evidence type="ECO:0000256" key="3">
    <source>
        <dbReference type="ARBA" id="ARBA00022723"/>
    </source>
</evidence>
<dbReference type="PRINTS" id="PR00413">
    <property type="entry name" value="HADHALOGNASE"/>
</dbReference>
<comment type="cofactor">
    <cofactor evidence="1">
        <name>Mg(2+)</name>
        <dbReference type="ChEBI" id="CHEBI:18420"/>
    </cofactor>
</comment>
<reference evidence="6" key="2">
    <citation type="submission" date="2022-01" db="EMBL/GenBank/DDBJ databases">
        <authorList>
            <person name="Zivanovic Y."/>
            <person name="Moreira D."/>
            <person name="Lopez-Garcia P."/>
        </authorList>
    </citation>
    <scope>NUCLEOTIDE SEQUENCE</scope>
    <source>
        <strain evidence="6">G9</strain>
    </source>
</reference>
<organism evidence="6 7">
    <name type="scientific">Candidatus Synechococcus calcipolaris G9</name>
    <dbReference type="NCBI Taxonomy" id="1497997"/>
    <lineage>
        <taxon>Bacteria</taxon>
        <taxon>Bacillati</taxon>
        <taxon>Cyanobacteriota</taxon>
        <taxon>Cyanophyceae</taxon>
        <taxon>Synechococcales</taxon>
        <taxon>Synechococcaceae</taxon>
        <taxon>Synechococcus</taxon>
    </lineage>
</organism>
<dbReference type="Gene3D" id="3.40.50.1000">
    <property type="entry name" value="HAD superfamily/HAD-like"/>
    <property type="match status" value="1"/>
</dbReference>
<dbReference type="Proteomes" id="UP001154265">
    <property type="component" value="Unassembled WGS sequence"/>
</dbReference>
<evidence type="ECO:0000256" key="5">
    <source>
        <dbReference type="ARBA" id="ARBA00023277"/>
    </source>
</evidence>
<keyword evidence="5" id="KW-0119">Carbohydrate metabolism</keyword>
<keyword evidence="3" id="KW-0479">Metal-binding</keyword>
<dbReference type="PANTHER" id="PTHR46193:SF18">
    <property type="entry name" value="HEXITOL PHOSPHATASE B"/>
    <property type="match status" value="1"/>
</dbReference>
<dbReference type="NCBIfam" id="TIGR01509">
    <property type="entry name" value="HAD-SF-IA-v3"/>
    <property type="match status" value="1"/>
</dbReference>
<sequence>MKNLLEKRFQAHNLSRLSALIFDMDGVLCHTMPYHIQAWKTYVEQTPELNSEIDIAQLATMGGKRNSELLPELLGRSVSAAEVERWGQGKEAVFRELIRDRLTPLPGLVEFLKQAQREGYKIGLGTSACKENMDAILDGQNLRQFFHTLVMETDVQRGKPDPQCYQLVAERLGVSPQECLVFEDAIAGVQAARNAGMACWGVLTTHSFLELKEAGASHCIEDFLN</sequence>
<dbReference type="GO" id="GO:0016787">
    <property type="term" value="F:hydrolase activity"/>
    <property type="evidence" value="ECO:0007669"/>
    <property type="project" value="UniProtKB-KW"/>
</dbReference>
<name>A0ABT6F007_9SYNE</name>
<evidence type="ECO:0000313" key="6">
    <source>
        <dbReference type="EMBL" id="MDG2991194.1"/>
    </source>
</evidence>
<protein>
    <submittedName>
        <fullName evidence="6">HAD-IA family hydrolase</fullName>
    </submittedName>
</protein>
<dbReference type="EMBL" id="JAKKUT010000002">
    <property type="protein sequence ID" value="MDG2991194.1"/>
    <property type="molecule type" value="Genomic_DNA"/>
</dbReference>
<dbReference type="InterPro" id="IPR023214">
    <property type="entry name" value="HAD_sf"/>
</dbReference>
<keyword evidence="6" id="KW-0378">Hydrolase</keyword>
<keyword evidence="4" id="KW-0460">Magnesium</keyword>
<dbReference type="SFLD" id="SFLDG01129">
    <property type="entry name" value="C1.5:_HAD__Beta-PGM__Phosphata"/>
    <property type="match status" value="1"/>
</dbReference>
<dbReference type="NCBIfam" id="TIGR01549">
    <property type="entry name" value="HAD-SF-IA-v1"/>
    <property type="match status" value="1"/>
</dbReference>
<dbReference type="InterPro" id="IPR006439">
    <property type="entry name" value="HAD-SF_hydro_IA"/>
</dbReference>
<dbReference type="CDD" id="cd07505">
    <property type="entry name" value="HAD_BPGM-like"/>
    <property type="match status" value="1"/>
</dbReference>
<reference evidence="6" key="1">
    <citation type="journal article" date="2022" name="Genome Biol. Evol.">
        <title>A New Gene Family Diagnostic for Intracellular Biomineralization of Amorphous Ca Carbonates by Cyanobacteria.</title>
        <authorList>
            <person name="Benzerara K."/>
            <person name="Duprat E."/>
            <person name="Bitard-Feildel T."/>
            <person name="Caumes G."/>
            <person name="Cassier-Chauvat C."/>
            <person name="Chauvat F."/>
            <person name="Dezi M."/>
            <person name="Diop S.I."/>
            <person name="Gaschignard G."/>
            <person name="Gorgen S."/>
            <person name="Gugger M."/>
            <person name="Lopez-Garcia P."/>
            <person name="Millet M."/>
            <person name="Skouri-Panet F."/>
            <person name="Moreira D."/>
            <person name="Callebaut I."/>
        </authorList>
    </citation>
    <scope>NUCLEOTIDE SEQUENCE</scope>
    <source>
        <strain evidence="6">G9</strain>
    </source>
</reference>
<evidence type="ECO:0000256" key="2">
    <source>
        <dbReference type="ARBA" id="ARBA00006171"/>
    </source>
</evidence>
<dbReference type="InterPro" id="IPR036412">
    <property type="entry name" value="HAD-like_sf"/>
</dbReference>
<dbReference type="RefSeq" id="WP_277867074.1">
    <property type="nucleotide sequence ID" value="NZ_JAKKUT010000002.1"/>
</dbReference>
<accession>A0ABT6F007</accession>
<dbReference type="InterPro" id="IPR023198">
    <property type="entry name" value="PGP-like_dom2"/>
</dbReference>
<comment type="similarity">
    <text evidence="2">Belongs to the HAD-like hydrolase superfamily. CbbY/CbbZ/Gph/YieH family.</text>
</comment>
<dbReference type="SUPFAM" id="SSF56784">
    <property type="entry name" value="HAD-like"/>
    <property type="match status" value="1"/>
</dbReference>
<dbReference type="Pfam" id="PF00702">
    <property type="entry name" value="Hydrolase"/>
    <property type="match status" value="1"/>
</dbReference>
<gene>
    <name evidence="6" type="ORF">L3556_09670</name>
</gene>
<comment type="caution">
    <text evidence="6">The sequence shown here is derived from an EMBL/GenBank/DDBJ whole genome shotgun (WGS) entry which is preliminary data.</text>
</comment>
<dbReference type="Gene3D" id="1.10.150.240">
    <property type="entry name" value="Putative phosphatase, domain 2"/>
    <property type="match status" value="1"/>
</dbReference>
<proteinExistence type="inferred from homology"/>
<dbReference type="PANTHER" id="PTHR46193">
    <property type="entry name" value="6-PHOSPHOGLUCONATE PHOSPHATASE"/>
    <property type="match status" value="1"/>
</dbReference>
<dbReference type="SFLD" id="SFLDG01135">
    <property type="entry name" value="C1.5.6:_HAD__Beta-PGM__Phospha"/>
    <property type="match status" value="1"/>
</dbReference>
<evidence type="ECO:0000313" key="7">
    <source>
        <dbReference type="Proteomes" id="UP001154265"/>
    </source>
</evidence>
<evidence type="ECO:0000256" key="1">
    <source>
        <dbReference type="ARBA" id="ARBA00001946"/>
    </source>
</evidence>
<evidence type="ECO:0000256" key="4">
    <source>
        <dbReference type="ARBA" id="ARBA00022842"/>
    </source>
</evidence>